<sequence>MSEILDAIVIGGGLVGSSAAWRLAARGRSVVQLEQFGPGHKHGASHGTSRIYRQAYDNHLYTGLAADALPLWRELETTTDIGFLELTGAVDHGLPQAVQSKAKILLEAGIKGEILTPAEASARWPGLRFDTTVLHHPDAGRLHADRAVTALKAGAVFAGAEIRHDVRVLALARASYGVDVVTDSGTLAARQVVIAAGAWTADLIADSGLGSEIVLPTLRTTQEQPAHFAPLDPGVEWPSFVHHTGAELETAGIYGLGSEDGIKIGEHATGPVVTPQTRDYTPGVDGEQRLVEYAESWLPGVDSTRVESLTCLYTSTPDSNFVIDRVGAVTVAAGFSGHGFKFGPALGELVADLVDGTTLAPEVFRLGER</sequence>
<dbReference type="Proteomes" id="UP000325576">
    <property type="component" value="Unassembled WGS sequence"/>
</dbReference>
<dbReference type="SUPFAM" id="SSF54373">
    <property type="entry name" value="FAD-linked reductases, C-terminal domain"/>
    <property type="match status" value="1"/>
</dbReference>
<comment type="caution">
    <text evidence="5">The sequence shown here is derived from an EMBL/GenBank/DDBJ whole genome shotgun (WGS) entry which is preliminary data.</text>
</comment>
<evidence type="ECO:0000313" key="5">
    <source>
        <dbReference type="EMBL" id="KAB2582295.1"/>
    </source>
</evidence>
<dbReference type="PANTHER" id="PTHR10961:SF7">
    <property type="entry name" value="FAD DEPENDENT OXIDOREDUCTASE DOMAIN-CONTAINING PROTEIN"/>
    <property type="match status" value="1"/>
</dbReference>
<dbReference type="InterPro" id="IPR045170">
    <property type="entry name" value="MTOX"/>
</dbReference>
<name>A0A0C2WH00_RHOER</name>
<dbReference type="RefSeq" id="WP_019749496.1">
    <property type="nucleotide sequence ID" value="NZ_BHXB01000001.1"/>
</dbReference>
<evidence type="ECO:0000256" key="2">
    <source>
        <dbReference type="ARBA" id="ARBA00022630"/>
    </source>
</evidence>
<dbReference type="Gene3D" id="3.30.9.10">
    <property type="entry name" value="D-Amino Acid Oxidase, subunit A, domain 2"/>
    <property type="match status" value="1"/>
</dbReference>
<dbReference type="AlphaFoldDB" id="A0A0C2WH00"/>
<evidence type="ECO:0000256" key="1">
    <source>
        <dbReference type="ARBA" id="ARBA00001974"/>
    </source>
</evidence>
<protein>
    <submittedName>
        <fullName evidence="5">FAD-dependent oxidoreductase</fullName>
    </submittedName>
</protein>
<keyword evidence="2" id="KW-0285">Flavoprotein</keyword>
<dbReference type="InterPro" id="IPR036188">
    <property type="entry name" value="FAD/NAD-bd_sf"/>
</dbReference>
<dbReference type="InterPro" id="IPR006076">
    <property type="entry name" value="FAD-dep_OxRdtase"/>
</dbReference>
<dbReference type="EMBL" id="MRBO01000707">
    <property type="protein sequence ID" value="KAB2582295.1"/>
    <property type="molecule type" value="Genomic_DNA"/>
</dbReference>
<reference evidence="5 6" key="1">
    <citation type="journal article" date="2017" name="Poromechanics V (2013)">
        <title>Genomic Characterization of the Arsenic-Tolerant Actinobacterium, &lt;i&gt;Rhodococcus erythropolis&lt;/i&gt; S43.</title>
        <authorList>
            <person name="Retamal-Morales G."/>
            <person name="Mehnert M."/>
            <person name="Schwabe R."/>
            <person name="Tischler D."/>
            <person name="Schloemann M."/>
            <person name="Levican G.J."/>
        </authorList>
    </citation>
    <scope>NUCLEOTIDE SEQUENCE [LARGE SCALE GENOMIC DNA]</scope>
    <source>
        <strain evidence="5 6">S43</strain>
    </source>
</reference>
<evidence type="ECO:0000256" key="4">
    <source>
        <dbReference type="ARBA" id="ARBA00023002"/>
    </source>
</evidence>
<gene>
    <name evidence="5" type="ORF">BS297_26480</name>
</gene>
<comment type="cofactor">
    <cofactor evidence="1">
        <name>FAD</name>
        <dbReference type="ChEBI" id="CHEBI:57692"/>
    </cofactor>
</comment>
<evidence type="ECO:0000313" key="6">
    <source>
        <dbReference type="Proteomes" id="UP000325576"/>
    </source>
</evidence>
<proteinExistence type="predicted"/>
<dbReference type="Gene3D" id="3.50.50.60">
    <property type="entry name" value="FAD/NAD(P)-binding domain"/>
    <property type="match status" value="1"/>
</dbReference>
<accession>A0A0C2WH00</accession>
<evidence type="ECO:0000256" key="3">
    <source>
        <dbReference type="ARBA" id="ARBA00022827"/>
    </source>
</evidence>
<dbReference type="GO" id="GO:0050660">
    <property type="term" value="F:flavin adenine dinucleotide binding"/>
    <property type="evidence" value="ECO:0007669"/>
    <property type="project" value="InterPro"/>
</dbReference>
<keyword evidence="4" id="KW-0560">Oxidoreductase</keyword>
<organism evidence="5 6">
    <name type="scientific">Rhodococcus erythropolis</name>
    <name type="common">Arthrobacter picolinophilus</name>
    <dbReference type="NCBI Taxonomy" id="1833"/>
    <lineage>
        <taxon>Bacteria</taxon>
        <taxon>Bacillati</taxon>
        <taxon>Actinomycetota</taxon>
        <taxon>Actinomycetes</taxon>
        <taxon>Mycobacteriales</taxon>
        <taxon>Nocardiaceae</taxon>
        <taxon>Rhodococcus</taxon>
        <taxon>Rhodococcus erythropolis group</taxon>
    </lineage>
</organism>
<dbReference type="SUPFAM" id="SSF51905">
    <property type="entry name" value="FAD/NAD(P)-binding domain"/>
    <property type="match status" value="1"/>
</dbReference>
<dbReference type="PANTHER" id="PTHR10961">
    <property type="entry name" value="PEROXISOMAL SARCOSINE OXIDASE"/>
    <property type="match status" value="1"/>
</dbReference>
<dbReference type="GO" id="GO:0008115">
    <property type="term" value="F:sarcosine oxidase activity"/>
    <property type="evidence" value="ECO:0007669"/>
    <property type="project" value="TreeGrafter"/>
</dbReference>
<keyword evidence="3" id="KW-0274">FAD</keyword>
<dbReference type="Pfam" id="PF01266">
    <property type="entry name" value="DAO"/>
    <property type="match status" value="1"/>
</dbReference>